<dbReference type="Pfam" id="PF13193">
    <property type="entry name" value="AMP-binding_C"/>
    <property type="match status" value="1"/>
</dbReference>
<dbReference type="GO" id="GO:0016405">
    <property type="term" value="F:CoA-ligase activity"/>
    <property type="evidence" value="ECO:0007669"/>
    <property type="project" value="TreeGrafter"/>
</dbReference>
<dbReference type="SUPFAM" id="SSF56801">
    <property type="entry name" value="Acetyl-CoA synthetase-like"/>
    <property type="match status" value="1"/>
</dbReference>
<dbReference type="Proteomes" id="UP000035368">
    <property type="component" value="Chromosome"/>
</dbReference>
<gene>
    <name evidence="5" type="primary">fadD10</name>
    <name evidence="5" type="ORF">CEPID_10130</name>
</gene>
<protein>
    <submittedName>
        <fullName evidence="5">Acyl-CoA synthetase (AMP-forming)/AMP-acid ligase II</fullName>
    </submittedName>
</protein>
<evidence type="ECO:0000313" key="6">
    <source>
        <dbReference type="Proteomes" id="UP000035368"/>
    </source>
</evidence>
<proteinExistence type="inferred from homology"/>
<dbReference type="InterPro" id="IPR042099">
    <property type="entry name" value="ANL_N_sf"/>
</dbReference>
<accession>A0A0G3GTI7</accession>
<evidence type="ECO:0000313" key="5">
    <source>
        <dbReference type="EMBL" id="AKK03865.1"/>
    </source>
</evidence>
<dbReference type="STRING" id="1050174.CEPID_10130"/>
<organism evidence="5 6">
    <name type="scientific">Corynebacterium epidermidicanis</name>
    <dbReference type="NCBI Taxonomy" id="1050174"/>
    <lineage>
        <taxon>Bacteria</taxon>
        <taxon>Bacillati</taxon>
        <taxon>Actinomycetota</taxon>
        <taxon>Actinomycetes</taxon>
        <taxon>Mycobacteriales</taxon>
        <taxon>Corynebacteriaceae</taxon>
        <taxon>Corynebacterium</taxon>
    </lineage>
</organism>
<reference evidence="5 6" key="1">
    <citation type="submission" date="2015-05" db="EMBL/GenBank/DDBJ databases">
        <title>Complete genome sequence of Corynebacterium epidermidicanis DSM 45586, isolated from the skin of a dog suffering from pruritus.</title>
        <authorList>
            <person name="Ruckert C."/>
            <person name="Albersmeier A."/>
            <person name="Winkler A."/>
            <person name="Tauch A."/>
        </authorList>
    </citation>
    <scope>NUCLEOTIDE SEQUENCE [LARGE SCALE GENOMIC DNA]</scope>
    <source>
        <strain evidence="5 6">DSM 45586</strain>
    </source>
</reference>
<name>A0A0G3GTI7_9CORY</name>
<dbReference type="OrthoDB" id="9803968at2"/>
<keyword evidence="2 5" id="KW-0436">Ligase</keyword>
<dbReference type="AlphaFoldDB" id="A0A0G3GTI7"/>
<evidence type="ECO:0000259" key="4">
    <source>
        <dbReference type="Pfam" id="PF13193"/>
    </source>
</evidence>
<dbReference type="PANTHER" id="PTHR24096">
    <property type="entry name" value="LONG-CHAIN-FATTY-ACID--COA LIGASE"/>
    <property type="match status" value="1"/>
</dbReference>
<dbReference type="KEGG" id="cei:CEPID_10130"/>
<dbReference type="PANTHER" id="PTHR24096:SF149">
    <property type="entry name" value="AMP-BINDING DOMAIN-CONTAINING PROTEIN-RELATED"/>
    <property type="match status" value="1"/>
</dbReference>
<dbReference type="RefSeq" id="WP_052843513.1">
    <property type="nucleotide sequence ID" value="NZ_CP011541.1"/>
</dbReference>
<sequence length="467" mass="49800">MNILPSSLYDAVFGGALPEQEAIIDSSGSWTYPQLAELIDDVAARLYARGVRPHHVVGIQLGNGSDFAIAFHAIAKLGAVVTPLGAHITADDRAAQLRAADATMLLTATDLAQLRAPRGGLAAPVVQINPEQLVCLPFSSGTTGSPKAVMLPHRALSANIQQFGQVLPLSSGETCLSVLPYSHIYGLTALLNVPLALRARIMAQDFERESFLTAHERHHVALTFIAPPLATLLARDPLVDTVDFSALHTVVSGAAPLNVATAKVAEQRIGARIIQGFGLTEASPVTHLAWQPGTSLGSIGHPLPGTEISVRDPKTGTPVTEGEMWVRGPQIMKGYLGDPLATSAALVDGWLRTGDLVRVLADGSVEVVDRLKDVIKSHGFQVSPVKLEQLLLSNPHVVDAAVVRGYGTNGEERPEAFVVLGSPISDDELIEWFGAQVAPYERIRSIRQVREIPRSASGKILRRLLTS</sequence>
<dbReference type="InterPro" id="IPR020845">
    <property type="entry name" value="AMP-binding_CS"/>
</dbReference>
<dbReference type="Gene3D" id="3.30.300.30">
    <property type="match status" value="1"/>
</dbReference>
<dbReference type="InterPro" id="IPR025110">
    <property type="entry name" value="AMP-bd_C"/>
</dbReference>
<dbReference type="InterPro" id="IPR000873">
    <property type="entry name" value="AMP-dep_synth/lig_dom"/>
</dbReference>
<evidence type="ECO:0000259" key="3">
    <source>
        <dbReference type="Pfam" id="PF00501"/>
    </source>
</evidence>
<evidence type="ECO:0000256" key="1">
    <source>
        <dbReference type="ARBA" id="ARBA00006432"/>
    </source>
</evidence>
<keyword evidence="6" id="KW-1185">Reference proteome</keyword>
<dbReference type="EMBL" id="CP011541">
    <property type="protein sequence ID" value="AKK03865.1"/>
    <property type="molecule type" value="Genomic_DNA"/>
</dbReference>
<dbReference type="PATRIC" id="fig|1050174.4.peg.2044"/>
<feature type="domain" description="AMP-dependent synthetase/ligase" evidence="3">
    <location>
        <begin position="18"/>
        <end position="336"/>
    </location>
</feature>
<feature type="domain" description="AMP-binding enzyme C-terminal" evidence="4">
    <location>
        <begin position="386"/>
        <end position="459"/>
    </location>
</feature>
<comment type="similarity">
    <text evidence="1">Belongs to the ATP-dependent AMP-binding enzyme family.</text>
</comment>
<dbReference type="InterPro" id="IPR045851">
    <property type="entry name" value="AMP-bd_C_sf"/>
</dbReference>
<evidence type="ECO:0000256" key="2">
    <source>
        <dbReference type="ARBA" id="ARBA00022598"/>
    </source>
</evidence>
<dbReference type="Gene3D" id="3.40.50.12780">
    <property type="entry name" value="N-terminal domain of ligase-like"/>
    <property type="match status" value="1"/>
</dbReference>
<dbReference type="PROSITE" id="PS00455">
    <property type="entry name" value="AMP_BINDING"/>
    <property type="match status" value="1"/>
</dbReference>
<dbReference type="Pfam" id="PF00501">
    <property type="entry name" value="AMP-binding"/>
    <property type="match status" value="1"/>
</dbReference>